<organism evidence="2 3">
    <name type="scientific">Asparagus officinalis</name>
    <name type="common">Garden asparagus</name>
    <dbReference type="NCBI Taxonomy" id="4686"/>
    <lineage>
        <taxon>Eukaryota</taxon>
        <taxon>Viridiplantae</taxon>
        <taxon>Streptophyta</taxon>
        <taxon>Embryophyta</taxon>
        <taxon>Tracheophyta</taxon>
        <taxon>Spermatophyta</taxon>
        <taxon>Magnoliopsida</taxon>
        <taxon>Liliopsida</taxon>
        <taxon>Asparagales</taxon>
        <taxon>Asparagaceae</taxon>
        <taxon>Asparagoideae</taxon>
        <taxon>Asparagus</taxon>
    </lineage>
</organism>
<gene>
    <name evidence="2" type="ORF">A4U43_C09F12720</name>
</gene>
<dbReference type="Gramene" id="ONK58437">
    <property type="protein sequence ID" value="ONK58437"/>
    <property type="gene ID" value="A4U43_C09F12720"/>
</dbReference>
<keyword evidence="3" id="KW-1185">Reference proteome</keyword>
<name>A0A5P1EAG0_ASPOF</name>
<evidence type="ECO:0000256" key="1">
    <source>
        <dbReference type="SAM" id="MobiDB-lite"/>
    </source>
</evidence>
<dbReference type="Proteomes" id="UP000243459">
    <property type="component" value="Chromosome 9"/>
</dbReference>
<feature type="region of interest" description="Disordered" evidence="1">
    <location>
        <begin position="62"/>
        <end position="83"/>
    </location>
</feature>
<dbReference type="EMBL" id="CM007389">
    <property type="protein sequence ID" value="ONK58437.1"/>
    <property type="molecule type" value="Genomic_DNA"/>
</dbReference>
<protein>
    <submittedName>
        <fullName evidence="2">Uncharacterized protein</fullName>
    </submittedName>
</protein>
<evidence type="ECO:0000313" key="3">
    <source>
        <dbReference type="Proteomes" id="UP000243459"/>
    </source>
</evidence>
<dbReference type="AlphaFoldDB" id="A0A5P1EAG0"/>
<accession>A0A5P1EAG0</accession>
<proteinExistence type="predicted"/>
<sequence>MAAGDSSLSLQVGTVGISPPAHHVFDDCSDRGTSVDASRGLASMSPISEGVLIMSLPQTEGLSSTLGSGNSHGGGGRGGSGGWYGGGSGGDGGYGYGGDGGSGGGGGGGGWFGGSRGEEQLVGMVMVAWKWRPRRVRRRRRRRRRRVLVVEEMDGASSAVVVAGAYG</sequence>
<reference evidence="3" key="1">
    <citation type="journal article" date="2017" name="Nat. Commun.">
        <title>The asparagus genome sheds light on the origin and evolution of a young Y chromosome.</title>
        <authorList>
            <person name="Harkess A."/>
            <person name="Zhou J."/>
            <person name="Xu C."/>
            <person name="Bowers J.E."/>
            <person name="Van der Hulst R."/>
            <person name="Ayyampalayam S."/>
            <person name="Mercati F."/>
            <person name="Riccardi P."/>
            <person name="McKain M.R."/>
            <person name="Kakrana A."/>
            <person name="Tang H."/>
            <person name="Ray J."/>
            <person name="Groenendijk J."/>
            <person name="Arikit S."/>
            <person name="Mathioni S.M."/>
            <person name="Nakano M."/>
            <person name="Shan H."/>
            <person name="Telgmann-Rauber A."/>
            <person name="Kanno A."/>
            <person name="Yue Z."/>
            <person name="Chen H."/>
            <person name="Li W."/>
            <person name="Chen Y."/>
            <person name="Xu X."/>
            <person name="Zhang Y."/>
            <person name="Luo S."/>
            <person name="Chen H."/>
            <person name="Gao J."/>
            <person name="Mao Z."/>
            <person name="Pires J.C."/>
            <person name="Luo M."/>
            <person name="Kudrna D."/>
            <person name="Wing R.A."/>
            <person name="Meyers B.C."/>
            <person name="Yi K."/>
            <person name="Kong H."/>
            <person name="Lavrijsen P."/>
            <person name="Sunseri F."/>
            <person name="Falavigna A."/>
            <person name="Ye Y."/>
            <person name="Leebens-Mack J.H."/>
            <person name="Chen G."/>
        </authorList>
    </citation>
    <scope>NUCLEOTIDE SEQUENCE [LARGE SCALE GENOMIC DNA]</scope>
    <source>
        <strain evidence="3">cv. DH0086</strain>
    </source>
</reference>
<feature type="compositionally biased region" description="Gly residues" evidence="1">
    <location>
        <begin position="70"/>
        <end position="83"/>
    </location>
</feature>
<evidence type="ECO:0000313" key="2">
    <source>
        <dbReference type="EMBL" id="ONK58437.1"/>
    </source>
</evidence>